<dbReference type="Proteomes" id="UP000654075">
    <property type="component" value="Unassembled WGS sequence"/>
</dbReference>
<dbReference type="GO" id="GO:0006633">
    <property type="term" value="P:fatty acid biosynthetic process"/>
    <property type="evidence" value="ECO:0007669"/>
    <property type="project" value="TreeGrafter"/>
</dbReference>
<protein>
    <recommendedName>
        <fullName evidence="3">Beta-ketoacyl synthase C-terminal domain-containing protein</fullName>
    </recommendedName>
</protein>
<evidence type="ECO:0000313" key="4">
    <source>
        <dbReference type="EMBL" id="CAE8600992.1"/>
    </source>
</evidence>
<dbReference type="InterPro" id="IPR014031">
    <property type="entry name" value="Ketoacyl_synth_C"/>
</dbReference>
<gene>
    <name evidence="4" type="ORF">PGLA1383_LOCUS19291</name>
</gene>
<comment type="caution">
    <text evidence="4">The sequence shown here is derived from an EMBL/GenBank/DDBJ whole genome shotgun (WGS) entry which is preliminary data.</text>
</comment>
<sequence length="581" mass="64240">MEPRSSPLALTSSKSNLGHLEGCAGIAGLLKCVMMLLAGVCPPNCHLWQLNPHLSVDGFPCHFETEAVDSNLNSSLTGVSSFGFGGTNGRCDVWGHARSGVRKAGKLNPRELDQIYAICPVTLGRIDYITGEPVVNRRAGHRRKHRADVLRDDFASYELSRYVYDGGFRYRRKELPLEQEAEDLEPDSSVFICGSWSGFREMEEMERNGAGMFSAQIVLGEGRYELFELCINRSQELAIYPTIDRASQILCVEGPDANGRGRRWLIDGRDAQVPAGTVFHVTFDWGQDRKELSWNQVSETRLGMALPHRHTYYVVGSFSHPERRLTALSLADDGSDSWEGAFRIGPKGHEEFQFLRDGDLQQAVYPAMPKAASGNDSASWTTLASLARGPDELGKNRHFLVQGVPGEQVRLRLSVVDAEVLVTATSAASAGPPREWRSLSGWARHQYSVVGSSNDGLHIPMVMDPSRPGVFTSVVTMREVFSEEQAAFCDTFQVAVDYDKRLVFYPEVPGSSSGEAIVLRPDAKAVGSEHVFVVRSRTPGRTFQVTLDLTAEDRRQTVSWAWVDRPKRDRFQGLAGVAASV</sequence>
<name>A0A813ER69_POLGL</name>
<dbReference type="CDD" id="cd02859">
    <property type="entry name" value="E_set_AMPKbeta_like_N"/>
    <property type="match status" value="1"/>
</dbReference>
<evidence type="ECO:0000256" key="2">
    <source>
        <dbReference type="ARBA" id="ARBA00022553"/>
    </source>
</evidence>
<evidence type="ECO:0000313" key="5">
    <source>
        <dbReference type="Proteomes" id="UP000654075"/>
    </source>
</evidence>
<dbReference type="InterPro" id="IPR016039">
    <property type="entry name" value="Thiolase-like"/>
</dbReference>
<dbReference type="PANTHER" id="PTHR43775">
    <property type="entry name" value="FATTY ACID SYNTHASE"/>
    <property type="match status" value="1"/>
</dbReference>
<reference evidence="4" key="1">
    <citation type="submission" date="2021-02" db="EMBL/GenBank/DDBJ databases">
        <authorList>
            <person name="Dougan E. K."/>
            <person name="Rhodes N."/>
            <person name="Thang M."/>
            <person name="Chan C."/>
        </authorList>
    </citation>
    <scope>NUCLEOTIDE SEQUENCE</scope>
</reference>
<proteinExistence type="predicted"/>
<dbReference type="Pfam" id="PF02801">
    <property type="entry name" value="Ketoacyl-synt_C"/>
    <property type="match status" value="1"/>
</dbReference>
<accession>A0A813ER69</accession>
<dbReference type="OrthoDB" id="329835at2759"/>
<keyword evidence="2" id="KW-0597">Phosphoprotein</keyword>
<keyword evidence="1" id="KW-0596">Phosphopantetheine</keyword>
<feature type="domain" description="Beta-ketoacyl synthase C-terminal" evidence="3">
    <location>
        <begin position="4"/>
        <end position="47"/>
    </location>
</feature>
<dbReference type="AlphaFoldDB" id="A0A813ER69"/>
<keyword evidence="5" id="KW-1185">Reference proteome</keyword>
<dbReference type="SUPFAM" id="SSF53901">
    <property type="entry name" value="Thiolase-like"/>
    <property type="match status" value="1"/>
</dbReference>
<dbReference type="PANTHER" id="PTHR43775:SF37">
    <property type="entry name" value="SI:DKEY-61P9.11"/>
    <property type="match status" value="1"/>
</dbReference>
<dbReference type="GO" id="GO:0004312">
    <property type="term" value="F:fatty acid synthase activity"/>
    <property type="evidence" value="ECO:0007669"/>
    <property type="project" value="TreeGrafter"/>
</dbReference>
<organism evidence="4 5">
    <name type="scientific">Polarella glacialis</name>
    <name type="common">Dinoflagellate</name>
    <dbReference type="NCBI Taxonomy" id="89957"/>
    <lineage>
        <taxon>Eukaryota</taxon>
        <taxon>Sar</taxon>
        <taxon>Alveolata</taxon>
        <taxon>Dinophyceae</taxon>
        <taxon>Suessiales</taxon>
        <taxon>Suessiaceae</taxon>
        <taxon>Polarella</taxon>
    </lineage>
</organism>
<dbReference type="Gene3D" id="3.40.47.10">
    <property type="match status" value="1"/>
</dbReference>
<dbReference type="EMBL" id="CAJNNV010012682">
    <property type="protein sequence ID" value="CAE8600992.1"/>
    <property type="molecule type" value="Genomic_DNA"/>
</dbReference>
<evidence type="ECO:0000259" key="3">
    <source>
        <dbReference type="Pfam" id="PF02801"/>
    </source>
</evidence>
<dbReference type="InterPro" id="IPR050091">
    <property type="entry name" value="PKS_NRPS_Biosynth_Enz"/>
</dbReference>
<evidence type="ECO:0000256" key="1">
    <source>
        <dbReference type="ARBA" id="ARBA00022450"/>
    </source>
</evidence>